<evidence type="ECO:0000256" key="9">
    <source>
        <dbReference type="ARBA" id="ARBA00023125"/>
    </source>
</evidence>
<evidence type="ECO:0000256" key="16">
    <source>
        <dbReference type="SAM" id="MobiDB-lite"/>
    </source>
</evidence>
<evidence type="ECO:0000256" key="15">
    <source>
        <dbReference type="PROSITE-ProRule" id="PRU00560"/>
    </source>
</evidence>
<reference evidence="20" key="1">
    <citation type="journal article" date="2015" name="Chem. Biol.">
        <title>Structure, bioactivity, and resistance mechanism of streptomonomicin, an unusual lasso Peptide from an understudied halophilic actinomycete.</title>
        <authorList>
            <person name="Metelev M."/>
            <person name="Tietz J.I."/>
            <person name="Melby J.O."/>
            <person name="Blair P.M."/>
            <person name="Zhu L."/>
            <person name="Livnat I."/>
            <person name="Severinov K."/>
            <person name="Mitchell D.A."/>
        </authorList>
    </citation>
    <scope>NUCLEOTIDE SEQUENCE [LARGE SCALE GENOMIC DNA]</scope>
    <source>
        <strain evidence="20">YIM 90003</strain>
    </source>
</reference>
<dbReference type="GO" id="GO:0003677">
    <property type="term" value="F:DNA binding"/>
    <property type="evidence" value="ECO:0007669"/>
    <property type="project" value="UniProtKB-KW"/>
</dbReference>
<dbReference type="PANTHER" id="PTHR11070">
    <property type="entry name" value="UVRD / RECB / PCRA DNA HELICASE FAMILY MEMBER"/>
    <property type="match status" value="1"/>
</dbReference>
<evidence type="ECO:0000256" key="5">
    <source>
        <dbReference type="ARBA" id="ARBA00022801"/>
    </source>
</evidence>
<evidence type="ECO:0000256" key="14">
    <source>
        <dbReference type="ARBA" id="ARBA00048988"/>
    </source>
</evidence>
<dbReference type="EC" id="5.6.2.4" evidence="13"/>
<evidence type="ECO:0000256" key="10">
    <source>
        <dbReference type="ARBA" id="ARBA00023204"/>
    </source>
</evidence>
<dbReference type="SUPFAM" id="SSF52980">
    <property type="entry name" value="Restriction endonuclease-like"/>
    <property type="match status" value="1"/>
</dbReference>
<dbReference type="PROSITE" id="PS51217">
    <property type="entry name" value="UVRD_HELICASE_CTER"/>
    <property type="match status" value="1"/>
</dbReference>
<evidence type="ECO:0000256" key="4">
    <source>
        <dbReference type="ARBA" id="ARBA00022763"/>
    </source>
</evidence>
<dbReference type="InterPro" id="IPR011604">
    <property type="entry name" value="PDDEXK-like_dom_sf"/>
</dbReference>
<evidence type="ECO:0000259" key="17">
    <source>
        <dbReference type="PROSITE" id="PS51198"/>
    </source>
</evidence>
<name>A0A0C2J4Y0_9ACTN</name>
<dbReference type="InterPro" id="IPR038726">
    <property type="entry name" value="PDDEXK_AddAB-type"/>
</dbReference>
<feature type="region of interest" description="Disordered" evidence="16">
    <location>
        <begin position="870"/>
        <end position="941"/>
    </location>
</feature>
<dbReference type="Gene3D" id="3.40.50.300">
    <property type="entry name" value="P-loop containing nucleotide triphosphate hydrolases"/>
    <property type="match status" value="3"/>
</dbReference>
<dbReference type="STRING" id="183763.LP52_24720"/>
<evidence type="ECO:0000256" key="8">
    <source>
        <dbReference type="ARBA" id="ARBA00022840"/>
    </source>
</evidence>
<keyword evidence="11" id="KW-0413">Isomerase</keyword>
<dbReference type="InterPro" id="IPR011335">
    <property type="entry name" value="Restrct_endonuc-II-like"/>
</dbReference>
<evidence type="ECO:0000256" key="1">
    <source>
        <dbReference type="ARBA" id="ARBA00009922"/>
    </source>
</evidence>
<evidence type="ECO:0000256" key="12">
    <source>
        <dbReference type="ARBA" id="ARBA00034617"/>
    </source>
</evidence>
<dbReference type="OrthoDB" id="5240387at2"/>
<protein>
    <recommendedName>
        <fullName evidence="13">DNA 3'-5' helicase</fullName>
        <ecNumber evidence="13">5.6.2.4</ecNumber>
    </recommendedName>
</protein>
<dbReference type="SUPFAM" id="SSF52540">
    <property type="entry name" value="P-loop containing nucleoside triphosphate hydrolases"/>
    <property type="match status" value="1"/>
</dbReference>
<dbReference type="AlphaFoldDB" id="A0A0C2J4Y0"/>
<feature type="domain" description="UvrD-like helicase ATP-binding" evidence="17">
    <location>
        <begin position="36"/>
        <end position="360"/>
    </location>
</feature>
<comment type="caution">
    <text evidence="19">The sequence shown here is derived from an EMBL/GenBank/DDBJ whole genome shotgun (WGS) entry which is preliminary data.</text>
</comment>
<dbReference type="InterPro" id="IPR000212">
    <property type="entry name" value="DNA_helicase_UvrD/REP"/>
</dbReference>
<proteinExistence type="inferred from homology"/>
<organism evidence="19 20">
    <name type="scientific">Streptomonospora alba</name>
    <dbReference type="NCBI Taxonomy" id="183763"/>
    <lineage>
        <taxon>Bacteria</taxon>
        <taxon>Bacillati</taxon>
        <taxon>Actinomycetota</taxon>
        <taxon>Actinomycetes</taxon>
        <taxon>Streptosporangiales</taxon>
        <taxon>Nocardiopsidaceae</taxon>
        <taxon>Streptomonospora</taxon>
    </lineage>
</organism>
<keyword evidence="8 15" id="KW-0067">ATP-binding</keyword>
<keyword evidence="20" id="KW-1185">Reference proteome</keyword>
<sequence length="1192" mass="128349">MTAAEYRTAPTGAAAYAGASRSRLSPAELARLLGQPEPTAEQAAVIAAPLEPGVVVAGAGSGKSETMAGRVVWLVANGLVRPEHVLGLTFTRKAAAELAERVRKRLDQLRETEQVPEELLDGDPAVSTYNSYAARLVGDHALREAVEPSVRLLSEGQAYQLAARVVADYDGPMDAVTVGPREVTDRTLELAGELSDHLRTPEDVRGIGTWIAERVAALPRKPLAPTRDLAEVQRRREQLLPLVERYIAAKTDREVMDYGDQVALAARIALRHAEVGLIEQSRFRVVLLDEYQDTSHAQLMLLRALFGGGHPVTAVGDPCQSIYGWRGASAGNLTSFPTDFPAAPGRPAPVRKLATSFRNGERVLEAARRISEPLRAESGYVPVLYPGAARRGRGAVACGLFATETEEARWIADTVADRIGRPARIAPDGADWPVGEGGDGLRYSDVAVLCRKRSQFPVLREALEERGIPVEVVGLGGLMTVPEVRDVIATLRVLHDPTAGNELARLLTGPRWRLGPRDLVALGGRAAELAKETRRDLAASAPEPADDDDEDLLRRTVLDLTAESGSLVDALDDPGSPERYSETGYRRLTALGAEMRTLRRLAAQPLPDLIGEVERTMGLDIEVAARPGRDPVAARADLDAFLDAAVRFVGNSEDPTLGTFLTYLRSAEDAEKGLEPGERVGGSDTVKLMTVHAAKGLQWPLVAVPGLSGGTASPVFPTKPRDAGGWARKEQKLPFPLRGDAHGLPKLADVDKESIEEFVAADRDRHRMEERRLAYVAVTRASFGLLCSGHWWGHASSGKRGPSEFLDEIREACEHGAGDVAAWAAPPEEGEANPQTVASEPVAWPQSPDEEGEAAARRHRDIVEGAELVAEARRRPSEEAENAERAPEAGGGGGADRRDTAGDSGAAGGRPAEAAEGRAAEARSGGGSGAQAPYAPTADEETFGQRWLATLDRARMPERMRRRLDGWSRDTDLLLAHRDTAPAAGDGTIPVELPAHLSVSSLVSLARDPSALARRIRRPLPRPPAPHTRRGTAFHAWLEQRFGQESLLGPSELPGAADDGAGADEELAELQRRFEAGEWGSRTPLEVEVPFETIIGDRLVRGRMDAVFFDEDSGTYDVVDWKTGRPPQTADERRAVAVQVAAYRIAWAELAGVSPDDVRAAFHYVRAEETVRPADLLDADGLAALLENLPEE</sequence>
<evidence type="ECO:0000259" key="18">
    <source>
        <dbReference type="PROSITE" id="PS51217"/>
    </source>
</evidence>
<dbReference type="PANTHER" id="PTHR11070:SF55">
    <property type="entry name" value="DNA 3'-5' HELICASE"/>
    <property type="match status" value="1"/>
</dbReference>
<keyword evidence="4" id="KW-0227">DNA damage</keyword>
<dbReference type="Pfam" id="PF12705">
    <property type="entry name" value="PDDEXK_1"/>
    <property type="match status" value="1"/>
</dbReference>
<dbReference type="CDD" id="cd17932">
    <property type="entry name" value="DEXQc_UvrD"/>
    <property type="match status" value="1"/>
</dbReference>
<dbReference type="Gene3D" id="1.10.10.160">
    <property type="match status" value="1"/>
</dbReference>
<evidence type="ECO:0000256" key="3">
    <source>
        <dbReference type="ARBA" id="ARBA00022741"/>
    </source>
</evidence>
<evidence type="ECO:0000256" key="6">
    <source>
        <dbReference type="ARBA" id="ARBA00022806"/>
    </source>
</evidence>
<keyword evidence="7" id="KW-0269">Exonuclease</keyword>
<dbReference type="GO" id="GO:0004527">
    <property type="term" value="F:exonuclease activity"/>
    <property type="evidence" value="ECO:0007669"/>
    <property type="project" value="UniProtKB-KW"/>
</dbReference>
<dbReference type="GO" id="GO:0043138">
    <property type="term" value="F:3'-5' DNA helicase activity"/>
    <property type="evidence" value="ECO:0007669"/>
    <property type="project" value="UniProtKB-EC"/>
</dbReference>
<keyword evidence="6 15" id="KW-0347">Helicase</keyword>
<evidence type="ECO:0000256" key="7">
    <source>
        <dbReference type="ARBA" id="ARBA00022839"/>
    </source>
</evidence>
<feature type="binding site" evidence="15">
    <location>
        <begin position="57"/>
        <end position="64"/>
    </location>
    <ligand>
        <name>ATP</name>
        <dbReference type="ChEBI" id="CHEBI:30616"/>
    </ligand>
</feature>
<dbReference type="GO" id="GO:0005524">
    <property type="term" value="F:ATP binding"/>
    <property type="evidence" value="ECO:0007669"/>
    <property type="project" value="UniProtKB-UniRule"/>
</dbReference>
<dbReference type="GO" id="GO:0005829">
    <property type="term" value="C:cytosol"/>
    <property type="evidence" value="ECO:0007669"/>
    <property type="project" value="TreeGrafter"/>
</dbReference>
<dbReference type="PROSITE" id="PS51198">
    <property type="entry name" value="UVRD_HELICASE_ATP_BIND"/>
    <property type="match status" value="1"/>
</dbReference>
<dbReference type="GO" id="GO:0033202">
    <property type="term" value="C:DNA helicase complex"/>
    <property type="evidence" value="ECO:0007669"/>
    <property type="project" value="TreeGrafter"/>
</dbReference>
<dbReference type="Gene3D" id="3.90.320.10">
    <property type="match status" value="1"/>
</dbReference>
<evidence type="ECO:0000256" key="11">
    <source>
        <dbReference type="ARBA" id="ARBA00023235"/>
    </source>
</evidence>
<dbReference type="InterPro" id="IPR014016">
    <property type="entry name" value="UvrD-like_ATP-bd"/>
</dbReference>
<dbReference type="Pfam" id="PF00580">
    <property type="entry name" value="UvrD-helicase"/>
    <property type="match status" value="1"/>
</dbReference>
<dbReference type="Gene3D" id="1.10.486.10">
    <property type="entry name" value="PCRA, domain 4"/>
    <property type="match status" value="1"/>
</dbReference>
<dbReference type="InterPro" id="IPR014017">
    <property type="entry name" value="DNA_helicase_UvrD-like_C"/>
</dbReference>
<accession>A0A0C2J4Y0</accession>
<keyword evidence="3 15" id="KW-0547">Nucleotide-binding</keyword>
<dbReference type="Proteomes" id="UP000031675">
    <property type="component" value="Unassembled WGS sequence"/>
</dbReference>
<dbReference type="EMBL" id="JROO01000065">
    <property type="protein sequence ID" value="KIH96466.1"/>
    <property type="molecule type" value="Genomic_DNA"/>
</dbReference>
<dbReference type="InterPro" id="IPR013986">
    <property type="entry name" value="DExx_box_DNA_helicase_dom_sf"/>
</dbReference>
<comment type="similarity">
    <text evidence="1">Belongs to the helicase family. UvrD subfamily.</text>
</comment>
<feature type="compositionally biased region" description="Basic and acidic residues" evidence="16">
    <location>
        <begin position="870"/>
        <end position="887"/>
    </location>
</feature>
<gene>
    <name evidence="19" type="ORF">LP52_24720</name>
</gene>
<dbReference type="GO" id="GO:0000725">
    <property type="term" value="P:recombinational repair"/>
    <property type="evidence" value="ECO:0007669"/>
    <property type="project" value="TreeGrafter"/>
</dbReference>
<dbReference type="InterPro" id="IPR027417">
    <property type="entry name" value="P-loop_NTPase"/>
</dbReference>
<comment type="catalytic activity">
    <reaction evidence="14">
        <text>ATP + H2O = ADP + phosphate + H(+)</text>
        <dbReference type="Rhea" id="RHEA:13065"/>
        <dbReference type="ChEBI" id="CHEBI:15377"/>
        <dbReference type="ChEBI" id="CHEBI:15378"/>
        <dbReference type="ChEBI" id="CHEBI:30616"/>
        <dbReference type="ChEBI" id="CHEBI:43474"/>
        <dbReference type="ChEBI" id="CHEBI:456216"/>
        <dbReference type="EC" id="5.6.2.4"/>
    </reaction>
</comment>
<dbReference type="Pfam" id="PF13361">
    <property type="entry name" value="UvrD_C"/>
    <property type="match status" value="2"/>
</dbReference>
<evidence type="ECO:0000313" key="19">
    <source>
        <dbReference type="EMBL" id="KIH96466.1"/>
    </source>
</evidence>
<keyword evidence="2" id="KW-0540">Nuclease</keyword>
<evidence type="ECO:0000313" key="20">
    <source>
        <dbReference type="Proteomes" id="UP000031675"/>
    </source>
</evidence>
<comment type="catalytic activity">
    <reaction evidence="12">
        <text>Couples ATP hydrolysis with the unwinding of duplex DNA by translocating in the 3'-5' direction.</text>
        <dbReference type="EC" id="5.6.2.4"/>
    </reaction>
</comment>
<evidence type="ECO:0000256" key="2">
    <source>
        <dbReference type="ARBA" id="ARBA00022722"/>
    </source>
</evidence>
<feature type="region of interest" description="Disordered" evidence="16">
    <location>
        <begin position="828"/>
        <end position="858"/>
    </location>
</feature>
<evidence type="ECO:0000256" key="13">
    <source>
        <dbReference type="ARBA" id="ARBA00034808"/>
    </source>
</evidence>
<keyword evidence="10" id="KW-0234">DNA repair</keyword>
<keyword evidence="5 15" id="KW-0378">Hydrolase</keyword>
<feature type="domain" description="UvrD-like helicase C-terminal" evidence="18">
    <location>
        <begin position="361"/>
        <end position="696"/>
    </location>
</feature>
<keyword evidence="9" id="KW-0238">DNA-binding</keyword>
<dbReference type="RefSeq" id="WP_040276818.1">
    <property type="nucleotide sequence ID" value="NZ_JROO01000065.1"/>
</dbReference>